<keyword evidence="2" id="KW-1185">Reference proteome</keyword>
<proteinExistence type="predicted"/>
<dbReference type="Proteomes" id="UP001267290">
    <property type="component" value="Unassembled WGS sequence"/>
</dbReference>
<dbReference type="Pfam" id="PF03747">
    <property type="entry name" value="ADP_ribosyl_GH"/>
    <property type="match status" value="1"/>
</dbReference>
<protein>
    <recommendedName>
        <fullName evidence="3">ADP-ribosylglycohydrolase family protein</fullName>
    </recommendedName>
</protein>
<dbReference type="Gene3D" id="1.10.4080.10">
    <property type="entry name" value="ADP-ribosylation/Crystallin J1"/>
    <property type="match status" value="1"/>
</dbReference>
<dbReference type="InterPro" id="IPR005502">
    <property type="entry name" value="Ribosyl_crysJ1"/>
</dbReference>
<gene>
    <name evidence="1" type="ORF">J2736_001500</name>
</gene>
<name>A0ABU1NS55_9BACL</name>
<dbReference type="RefSeq" id="WP_310224876.1">
    <property type="nucleotide sequence ID" value="NZ_JAVDSB010000001.1"/>
</dbReference>
<dbReference type="EMBL" id="JAVDSB010000001">
    <property type="protein sequence ID" value="MDR6550317.1"/>
    <property type="molecule type" value="Genomic_DNA"/>
</dbReference>
<comment type="caution">
    <text evidence="1">The sequence shown here is derived from an EMBL/GenBank/DDBJ whole genome shotgun (WGS) entry which is preliminary data.</text>
</comment>
<sequence length="510" mass="56263">MKLTLQDYEAKLRGCWIGKNIGGTLGAPFECKRGVFHVDFYTQELHGEPLPNDDLDLQLVWLNVAEKYGRGVTASILGEYWLTFIVPNWGEYGAGKNNMRQGIVPPLSGYVNNVFRDSNGAYIRSEIWACLAPGHPEIAVKYAYEDAIVDHSHEGVYAEVFFAAVQSAAFVESDTFKLIDIGLSYIPEESGVARGIGCVVNAYRSGLTWQDARLLILNELPGSFGVLGMRKEDLPSDVPVGPIGYDAPSNVGITILGWLYGEGDFGESICIATNCGEDTDCTAATIGSIMGIIGGVDNIPQKWKEPIGDSIKTLCINLGDQGIKVPKSVTELTDRIVRLAPAFLGSAICDVVNTEGHGYTIEMNDAAALYHKPIAINAWTERSFKNQLDKGPFVVPYNFVIFKCELDYGKEPYVGASQPITLKLNVDNELYMQQWIQAAWYLPDGWRVSQGRKTTFSLEHNHCNIGSKQVEFTIIPSDQLDEQRYDLVLELSSHGRHTKGLIPITLIHSL</sequence>
<organism evidence="1 2">
    <name type="scientific">Paenibacillus qinlingensis</name>
    <dbReference type="NCBI Taxonomy" id="1837343"/>
    <lineage>
        <taxon>Bacteria</taxon>
        <taxon>Bacillati</taxon>
        <taxon>Bacillota</taxon>
        <taxon>Bacilli</taxon>
        <taxon>Bacillales</taxon>
        <taxon>Paenibacillaceae</taxon>
        <taxon>Paenibacillus</taxon>
    </lineage>
</organism>
<dbReference type="InterPro" id="IPR036705">
    <property type="entry name" value="Ribosyl_crysJ1_sf"/>
</dbReference>
<reference evidence="1 2" key="1">
    <citation type="submission" date="2023-07" db="EMBL/GenBank/DDBJ databases">
        <title>Sorghum-associated microbial communities from plants grown in Nebraska, USA.</title>
        <authorList>
            <person name="Schachtman D."/>
        </authorList>
    </citation>
    <scope>NUCLEOTIDE SEQUENCE [LARGE SCALE GENOMIC DNA]</scope>
    <source>
        <strain evidence="1 2">CC258</strain>
    </source>
</reference>
<evidence type="ECO:0000313" key="1">
    <source>
        <dbReference type="EMBL" id="MDR6550317.1"/>
    </source>
</evidence>
<evidence type="ECO:0000313" key="2">
    <source>
        <dbReference type="Proteomes" id="UP001267290"/>
    </source>
</evidence>
<dbReference type="SUPFAM" id="SSF101478">
    <property type="entry name" value="ADP-ribosylglycohydrolase"/>
    <property type="match status" value="1"/>
</dbReference>
<accession>A0ABU1NS55</accession>
<evidence type="ECO:0008006" key="3">
    <source>
        <dbReference type="Google" id="ProtNLM"/>
    </source>
</evidence>